<dbReference type="Proteomes" id="UP001419910">
    <property type="component" value="Unassembled WGS sequence"/>
</dbReference>
<gene>
    <name evidence="2" type="ORF">ABC974_23775</name>
</gene>
<accession>A0ABU9YA41</accession>
<evidence type="ECO:0000313" key="2">
    <source>
        <dbReference type="EMBL" id="MEN2792668.1"/>
    </source>
</evidence>
<dbReference type="RefSeq" id="WP_343892217.1">
    <property type="nucleotide sequence ID" value="NZ_BAAAEH010000055.1"/>
</dbReference>
<protein>
    <submittedName>
        <fullName evidence="2">Cupin domain-containing protein</fullName>
    </submittedName>
</protein>
<dbReference type="InterPro" id="IPR014710">
    <property type="entry name" value="RmlC-like_jellyroll"/>
</dbReference>
<dbReference type="Gene3D" id="2.60.120.10">
    <property type="entry name" value="Jelly Rolls"/>
    <property type="match status" value="1"/>
</dbReference>
<organism evidence="2 3">
    <name type="scientific">Sphingomonas oligophenolica</name>
    <dbReference type="NCBI Taxonomy" id="301154"/>
    <lineage>
        <taxon>Bacteria</taxon>
        <taxon>Pseudomonadati</taxon>
        <taxon>Pseudomonadota</taxon>
        <taxon>Alphaproteobacteria</taxon>
        <taxon>Sphingomonadales</taxon>
        <taxon>Sphingomonadaceae</taxon>
        <taxon>Sphingomonas</taxon>
    </lineage>
</organism>
<dbReference type="InterPro" id="IPR011051">
    <property type="entry name" value="RmlC_Cupin_sf"/>
</dbReference>
<comment type="caution">
    <text evidence="2">The sequence shown here is derived from an EMBL/GenBank/DDBJ whole genome shotgun (WGS) entry which is preliminary data.</text>
</comment>
<dbReference type="InterPro" id="IPR047142">
    <property type="entry name" value="OryJ/VirC-like"/>
</dbReference>
<dbReference type="EMBL" id="JBDIME010000031">
    <property type="protein sequence ID" value="MEN2792668.1"/>
    <property type="molecule type" value="Genomic_DNA"/>
</dbReference>
<keyword evidence="3" id="KW-1185">Reference proteome</keyword>
<evidence type="ECO:0000313" key="3">
    <source>
        <dbReference type="Proteomes" id="UP001419910"/>
    </source>
</evidence>
<reference evidence="2 3" key="1">
    <citation type="submission" date="2024-05" db="EMBL/GenBank/DDBJ databases">
        <authorList>
            <person name="Liu Q."/>
            <person name="Xin Y.-H."/>
        </authorList>
    </citation>
    <scope>NUCLEOTIDE SEQUENCE [LARGE SCALE GENOMIC DNA]</scope>
    <source>
        <strain evidence="2 3">CGMCC 1.10181</strain>
    </source>
</reference>
<name>A0ABU9YA41_9SPHN</name>
<dbReference type="Pfam" id="PF07883">
    <property type="entry name" value="Cupin_2"/>
    <property type="match status" value="1"/>
</dbReference>
<dbReference type="PANTHER" id="PTHR36156:SF2">
    <property type="entry name" value="CUPIN TYPE-2 DOMAIN-CONTAINING PROTEIN"/>
    <property type="match status" value="1"/>
</dbReference>
<dbReference type="SUPFAM" id="SSF51182">
    <property type="entry name" value="RmlC-like cupins"/>
    <property type="match status" value="1"/>
</dbReference>
<dbReference type="InterPro" id="IPR013096">
    <property type="entry name" value="Cupin_2"/>
</dbReference>
<evidence type="ECO:0000259" key="1">
    <source>
        <dbReference type="Pfam" id="PF07883"/>
    </source>
</evidence>
<proteinExistence type="predicted"/>
<sequence length="163" mass="17148">MTADLTPSDPSLPALKGLPMSRRIVSGLDSEGKSAILIDEELQFNETGGILAWLTTSVPADNTGTPPADVVLSLELMQSAASTFIVVRIPPGTGSEMHATDTIDYITMISGRITFGVETGSLTLSPGDVLVDRGIVHSWRNDGDEDAVYTVVAMPASPVVPRP</sequence>
<feature type="domain" description="Cupin type-2" evidence="1">
    <location>
        <begin position="86"/>
        <end position="152"/>
    </location>
</feature>
<dbReference type="PANTHER" id="PTHR36156">
    <property type="entry name" value="SLR2101 PROTEIN"/>
    <property type="match status" value="1"/>
</dbReference>